<keyword evidence="12" id="KW-1185">Reference proteome</keyword>
<comment type="similarity">
    <text evidence="1">Belongs to the uracil-DNA glycosylase (UDG) superfamily. Type 4 (UDGa) family.</text>
</comment>
<reference evidence="11 12" key="1">
    <citation type="submission" date="2019-06" db="EMBL/GenBank/DDBJ databases">
        <title>Sequencing the genomes of 1000 actinobacteria strains.</title>
        <authorList>
            <person name="Klenk H.-P."/>
        </authorList>
    </citation>
    <scope>NUCLEOTIDE SEQUENCE [LARGE SCALE GENOMIC DNA]</scope>
    <source>
        <strain evidence="11 12">DSM 102200</strain>
    </source>
</reference>
<dbReference type="SUPFAM" id="SSF52141">
    <property type="entry name" value="Uracil-DNA glycosylase-like"/>
    <property type="match status" value="1"/>
</dbReference>
<protein>
    <recommendedName>
        <fullName evidence="2">Type-4 uracil-DNA glycosylase</fullName>
    </recommendedName>
</protein>
<sequence length="215" mass="22770">MSRFDGAGRYVPPGAGLDGLRRAAAGCQGCDLYADATQTVFSSGSAAARVVMIGEQPGDQEDRQGAPFVGPAGKLLDKALVDAGIDRSDAYVTNAVKHFRFKQDGPGKRRIHQTPDPAQMSACRPWLAAELHIIDPEIIVLLGATAAKALLGPSFRVTRQRGRLIPRPPIDDETARQNACYVATVHPSAVLRADDRDAAYAGLVADLKVAAEVLG</sequence>
<dbReference type="AlphaFoldDB" id="A0A543CGP4"/>
<dbReference type="PANTHER" id="PTHR33693:SF9">
    <property type="entry name" value="TYPE-4 URACIL-DNA GLYCOSYLASE"/>
    <property type="match status" value="1"/>
</dbReference>
<keyword evidence="8" id="KW-0411">Iron-sulfur</keyword>
<dbReference type="SMART" id="SM00987">
    <property type="entry name" value="UreE_C"/>
    <property type="match status" value="1"/>
</dbReference>
<evidence type="ECO:0000256" key="5">
    <source>
        <dbReference type="ARBA" id="ARBA00022763"/>
    </source>
</evidence>
<dbReference type="PANTHER" id="PTHR33693">
    <property type="entry name" value="TYPE-5 URACIL-DNA GLYCOSYLASE"/>
    <property type="match status" value="1"/>
</dbReference>
<keyword evidence="7" id="KW-0408">Iron</keyword>
<dbReference type="GO" id="GO:0046872">
    <property type="term" value="F:metal ion binding"/>
    <property type="evidence" value="ECO:0007669"/>
    <property type="project" value="UniProtKB-KW"/>
</dbReference>
<keyword evidence="6" id="KW-0378">Hydrolase</keyword>
<dbReference type="InterPro" id="IPR051536">
    <property type="entry name" value="UDG_Type-4/5"/>
</dbReference>
<evidence type="ECO:0000256" key="1">
    <source>
        <dbReference type="ARBA" id="ARBA00006521"/>
    </source>
</evidence>
<dbReference type="CDD" id="cd10030">
    <property type="entry name" value="UDG-F4_TTUDGA_SPO1dp_like"/>
    <property type="match status" value="1"/>
</dbReference>
<dbReference type="EMBL" id="VFOZ01000001">
    <property type="protein sequence ID" value="TQL96180.1"/>
    <property type="molecule type" value="Genomic_DNA"/>
</dbReference>
<evidence type="ECO:0000256" key="2">
    <source>
        <dbReference type="ARBA" id="ARBA00019403"/>
    </source>
</evidence>
<keyword evidence="4" id="KW-0479">Metal-binding</keyword>
<keyword evidence="3" id="KW-0004">4Fe-4S</keyword>
<organism evidence="11 12">
    <name type="scientific">Actinoallomurus bryophytorum</name>
    <dbReference type="NCBI Taxonomy" id="1490222"/>
    <lineage>
        <taxon>Bacteria</taxon>
        <taxon>Bacillati</taxon>
        <taxon>Actinomycetota</taxon>
        <taxon>Actinomycetes</taxon>
        <taxon>Streptosporangiales</taxon>
        <taxon>Thermomonosporaceae</taxon>
        <taxon>Actinoallomurus</taxon>
    </lineage>
</organism>
<dbReference type="Pfam" id="PF03167">
    <property type="entry name" value="UDG"/>
    <property type="match status" value="1"/>
</dbReference>
<dbReference type="Proteomes" id="UP000316096">
    <property type="component" value="Unassembled WGS sequence"/>
</dbReference>
<dbReference type="InterPro" id="IPR036895">
    <property type="entry name" value="Uracil-DNA_glycosylase-like_sf"/>
</dbReference>
<evidence type="ECO:0000256" key="9">
    <source>
        <dbReference type="ARBA" id="ARBA00023204"/>
    </source>
</evidence>
<gene>
    <name evidence="11" type="ORF">FB559_1702</name>
</gene>
<dbReference type="GO" id="GO:0051539">
    <property type="term" value="F:4 iron, 4 sulfur cluster binding"/>
    <property type="evidence" value="ECO:0007669"/>
    <property type="project" value="UniProtKB-KW"/>
</dbReference>
<evidence type="ECO:0000256" key="8">
    <source>
        <dbReference type="ARBA" id="ARBA00023014"/>
    </source>
</evidence>
<keyword evidence="9" id="KW-0234">DNA repair</keyword>
<dbReference type="RefSeq" id="WP_141955016.1">
    <property type="nucleotide sequence ID" value="NZ_VFOZ01000001.1"/>
</dbReference>
<evidence type="ECO:0000256" key="3">
    <source>
        <dbReference type="ARBA" id="ARBA00022485"/>
    </source>
</evidence>
<dbReference type="OrthoDB" id="5290748at2"/>
<proteinExistence type="inferred from homology"/>
<feature type="domain" description="Uracil-DNA glycosylase-like" evidence="10">
    <location>
        <begin position="41"/>
        <end position="208"/>
    </location>
</feature>
<dbReference type="NCBIfam" id="TIGR00758">
    <property type="entry name" value="UDG_fam4"/>
    <property type="match status" value="1"/>
</dbReference>
<evidence type="ECO:0000313" key="11">
    <source>
        <dbReference type="EMBL" id="TQL96180.1"/>
    </source>
</evidence>
<dbReference type="GO" id="GO:0097506">
    <property type="term" value="F:deaminated base DNA N-glycosylase activity"/>
    <property type="evidence" value="ECO:0007669"/>
    <property type="project" value="UniProtKB-ARBA"/>
</dbReference>
<dbReference type="GO" id="GO:0006281">
    <property type="term" value="P:DNA repair"/>
    <property type="evidence" value="ECO:0007669"/>
    <property type="project" value="UniProtKB-KW"/>
</dbReference>
<dbReference type="Gene3D" id="3.40.470.10">
    <property type="entry name" value="Uracil-DNA glycosylase-like domain"/>
    <property type="match status" value="1"/>
</dbReference>
<evidence type="ECO:0000256" key="4">
    <source>
        <dbReference type="ARBA" id="ARBA00022723"/>
    </source>
</evidence>
<dbReference type="SMART" id="SM00986">
    <property type="entry name" value="UDG"/>
    <property type="match status" value="1"/>
</dbReference>
<dbReference type="InterPro" id="IPR005122">
    <property type="entry name" value="Uracil-DNA_glycosylase-like"/>
</dbReference>
<comment type="caution">
    <text evidence="11">The sequence shown here is derived from an EMBL/GenBank/DDBJ whole genome shotgun (WGS) entry which is preliminary data.</text>
</comment>
<name>A0A543CGP4_9ACTN</name>
<dbReference type="NCBIfam" id="TIGR03914">
    <property type="entry name" value="UDG_fam_dom"/>
    <property type="match status" value="1"/>
</dbReference>
<evidence type="ECO:0000259" key="10">
    <source>
        <dbReference type="SMART" id="SM00986"/>
    </source>
</evidence>
<evidence type="ECO:0000313" key="12">
    <source>
        <dbReference type="Proteomes" id="UP000316096"/>
    </source>
</evidence>
<evidence type="ECO:0000256" key="6">
    <source>
        <dbReference type="ARBA" id="ARBA00022801"/>
    </source>
</evidence>
<evidence type="ECO:0000256" key="7">
    <source>
        <dbReference type="ARBA" id="ARBA00023004"/>
    </source>
</evidence>
<dbReference type="InterPro" id="IPR005273">
    <property type="entry name" value="Ura-DNA_glyco_family4"/>
</dbReference>
<keyword evidence="5" id="KW-0227">DNA damage</keyword>
<accession>A0A543CGP4</accession>